<protein>
    <submittedName>
        <fullName evidence="1">Porphobilinogen deaminase</fullName>
    </submittedName>
</protein>
<keyword evidence="2" id="KW-1185">Reference proteome</keyword>
<comment type="caution">
    <text evidence="1">The sequence shown here is derived from an EMBL/GenBank/DDBJ whole genome shotgun (WGS) entry which is preliminary data.</text>
</comment>
<dbReference type="InterPro" id="IPR053746">
    <property type="entry name" value="Viral_HT_Connector_Assembly"/>
</dbReference>
<reference evidence="1 2" key="1">
    <citation type="submission" date="2012-10" db="EMBL/GenBank/DDBJ databases">
        <title>Draft Genome Sequence of Paenibacillus popilliae ATCC 14706T.</title>
        <authorList>
            <person name="Iiyama K."/>
            <person name="Mori K."/>
            <person name="Mon H."/>
            <person name="Chieda Y."/>
            <person name="Lee J.M."/>
            <person name="Kusakabe T."/>
            <person name="Tashiro K."/>
            <person name="Asano S."/>
            <person name="Yasunaga-Aoki C."/>
            <person name="Shimizu S."/>
        </authorList>
    </citation>
    <scope>NUCLEOTIDE SEQUENCE [LARGE SCALE GENOMIC DNA]</scope>
    <source>
        <strain evidence="1 2">ATCC 14706</strain>
    </source>
</reference>
<proteinExistence type="predicted"/>
<dbReference type="InterPro" id="IPR021146">
    <property type="entry name" value="Phage_gp6-like_head-tail"/>
</dbReference>
<accession>M9LZT5</accession>
<evidence type="ECO:0000313" key="2">
    <source>
        <dbReference type="Proteomes" id="UP000029453"/>
    </source>
</evidence>
<dbReference type="Gene3D" id="1.10.246.150">
    <property type="match status" value="1"/>
</dbReference>
<dbReference type="EMBL" id="BALG01000054">
    <property type="protein sequence ID" value="GAC41899.1"/>
    <property type="molecule type" value="Genomic_DNA"/>
</dbReference>
<organism evidence="1 2">
    <name type="scientific">Paenibacillus popilliae ATCC 14706</name>
    <dbReference type="NCBI Taxonomy" id="1212764"/>
    <lineage>
        <taxon>Bacteria</taxon>
        <taxon>Bacillati</taxon>
        <taxon>Bacillota</taxon>
        <taxon>Bacilli</taxon>
        <taxon>Bacillales</taxon>
        <taxon>Paenibacillaceae</taxon>
        <taxon>Paenibacillus</taxon>
    </lineage>
</organism>
<dbReference type="AlphaFoldDB" id="M9LZT5"/>
<gene>
    <name evidence="1" type="ORF">PPOP_1256</name>
</gene>
<sequence>MDDMLDKLKIGLGITGTDKDGLLQFVLDVVIDEIANYCNLELLPARLENVAVRMAADLWRSEGYGNESKPQAVKSVHRGDVSTSFTDVATGEVKGIKAIVDDYAAQLNAFRKLRW</sequence>
<dbReference type="Pfam" id="PF05135">
    <property type="entry name" value="Phage_connect_1"/>
    <property type="match status" value="1"/>
</dbReference>
<name>M9LZT5_PAEPP</name>
<dbReference type="Proteomes" id="UP000029453">
    <property type="component" value="Unassembled WGS sequence"/>
</dbReference>
<evidence type="ECO:0000313" key="1">
    <source>
        <dbReference type="EMBL" id="GAC41899.1"/>
    </source>
</evidence>